<feature type="transmembrane region" description="Helical" evidence="1">
    <location>
        <begin position="42"/>
        <end position="65"/>
    </location>
</feature>
<gene>
    <name evidence="2" type="ORF">CcaverHIS019_0201170</name>
</gene>
<evidence type="ECO:0000313" key="2">
    <source>
        <dbReference type="EMBL" id="BEI88755.1"/>
    </source>
</evidence>
<feature type="transmembrane region" description="Helical" evidence="1">
    <location>
        <begin position="158"/>
        <end position="183"/>
    </location>
</feature>
<feature type="transmembrane region" description="Helical" evidence="1">
    <location>
        <begin position="312"/>
        <end position="343"/>
    </location>
</feature>
<dbReference type="PANTHER" id="PTHR34391">
    <property type="entry name" value="UPF0658 GOLGI APPARATUS MEMBRANE PROTEIN C1952.10C-RELATED"/>
    <property type="match status" value="1"/>
</dbReference>
<reference evidence="2" key="1">
    <citation type="journal article" date="2023" name="BMC Genomics">
        <title>Chromosome-level genome assemblies of Cutaneotrichosporon spp. (Trichosporonales, Basidiomycota) reveal imbalanced evolution between nucleotide sequences and chromosome synteny.</title>
        <authorList>
            <person name="Kobayashi Y."/>
            <person name="Kayamori A."/>
            <person name="Aoki K."/>
            <person name="Shiwa Y."/>
            <person name="Matsutani M."/>
            <person name="Fujita N."/>
            <person name="Sugita T."/>
            <person name="Iwasaki W."/>
            <person name="Tanaka N."/>
            <person name="Takashima M."/>
        </authorList>
    </citation>
    <scope>NUCLEOTIDE SEQUENCE</scope>
    <source>
        <strain evidence="2">HIS019</strain>
    </source>
</reference>
<evidence type="ECO:0000256" key="1">
    <source>
        <dbReference type="SAM" id="Phobius"/>
    </source>
</evidence>
<dbReference type="KEGG" id="ccac:CcaHIS019_0201170"/>
<organism evidence="2 3">
    <name type="scientific">Cutaneotrichosporon cavernicola</name>
    <dbReference type="NCBI Taxonomy" id="279322"/>
    <lineage>
        <taxon>Eukaryota</taxon>
        <taxon>Fungi</taxon>
        <taxon>Dikarya</taxon>
        <taxon>Basidiomycota</taxon>
        <taxon>Agaricomycotina</taxon>
        <taxon>Tremellomycetes</taxon>
        <taxon>Trichosporonales</taxon>
        <taxon>Trichosporonaceae</taxon>
        <taxon>Cutaneotrichosporon</taxon>
    </lineage>
</organism>
<dbReference type="PANTHER" id="PTHR34391:SF1">
    <property type="entry name" value="UPF0658 GOLGI APPARATUS MEMBRANE PROTEIN C1952.10C-RELATED"/>
    <property type="match status" value="1"/>
</dbReference>
<sequence>MDDIPLQGKATRSTISTVAQTPKTRPWSFRKTYRDSATDERIYLCVALTEAVTVTVLALAAFIVMVTRMPPSNKQTIGVSVYMAIFVLGRIFSLAYSLDAIRSRNIIQLVHHIFFQVCMFVYAVAEIPQTRSALKNLNDPGGCLIRNGDFDCLGRGSLYYLLLNILIWPIIITAVATAAYIVLVRRLTLRFGWEECRIVNANYELRRMYRTYSCMVSLLKLLMFFASAFCMAYIVLITVLWKNKVDIIITIVALPIFYPTILATGWALLSEDFALMIICLVLLLVGEAYLVYKMASLWVPRTAKLYTSTRATLAVLSAFAIVLLLAVIVNGIACLFNFGKGLLPAHQERRRRSARYLNPLAGQERELETRLVIE</sequence>
<dbReference type="InterPro" id="IPR040410">
    <property type="entry name" value="UPF0658_Golgi"/>
</dbReference>
<feature type="transmembrane region" description="Helical" evidence="1">
    <location>
        <begin position="273"/>
        <end position="292"/>
    </location>
</feature>
<dbReference type="Proteomes" id="UP001233271">
    <property type="component" value="Chromosome 2"/>
</dbReference>
<keyword evidence="1" id="KW-0472">Membrane</keyword>
<keyword evidence="3" id="KW-1185">Reference proteome</keyword>
<protein>
    <submittedName>
        <fullName evidence="2">Uncharacterized protein</fullName>
    </submittedName>
</protein>
<feature type="transmembrane region" description="Helical" evidence="1">
    <location>
        <begin position="216"/>
        <end position="241"/>
    </location>
</feature>
<accession>A0AA48I7Z2</accession>
<dbReference type="AlphaFoldDB" id="A0AA48I7Z2"/>
<feature type="transmembrane region" description="Helical" evidence="1">
    <location>
        <begin position="77"/>
        <end position="98"/>
    </location>
</feature>
<dbReference type="GeneID" id="85492626"/>
<keyword evidence="1" id="KW-1133">Transmembrane helix</keyword>
<feature type="transmembrane region" description="Helical" evidence="1">
    <location>
        <begin position="247"/>
        <end position="266"/>
    </location>
</feature>
<dbReference type="RefSeq" id="XP_060454021.1">
    <property type="nucleotide sequence ID" value="XM_060597093.1"/>
</dbReference>
<evidence type="ECO:0000313" key="3">
    <source>
        <dbReference type="Proteomes" id="UP001233271"/>
    </source>
</evidence>
<name>A0AA48I7Z2_9TREE</name>
<proteinExistence type="predicted"/>
<dbReference type="EMBL" id="AP028213">
    <property type="protein sequence ID" value="BEI88755.1"/>
    <property type="molecule type" value="Genomic_DNA"/>
</dbReference>
<keyword evidence="1" id="KW-0812">Transmembrane</keyword>
<dbReference type="GO" id="GO:0005794">
    <property type="term" value="C:Golgi apparatus"/>
    <property type="evidence" value="ECO:0007669"/>
    <property type="project" value="TreeGrafter"/>
</dbReference>